<dbReference type="eggNOG" id="ENOG502QQEG">
    <property type="taxonomic scope" value="Eukaryota"/>
</dbReference>
<evidence type="ECO:0000256" key="2">
    <source>
        <dbReference type="ARBA" id="ARBA00022604"/>
    </source>
</evidence>
<keyword evidence="4 7" id="KW-0805">Transcription regulation</keyword>
<feature type="domain" description="BES1/BZR1 plant transcription factor N-terminal" evidence="9">
    <location>
        <begin position="225"/>
        <end position="364"/>
    </location>
</feature>
<dbReference type="GO" id="GO:0003677">
    <property type="term" value="F:DNA binding"/>
    <property type="evidence" value="ECO:0007669"/>
    <property type="project" value="UniProtKB-UniRule"/>
</dbReference>
<evidence type="ECO:0000256" key="6">
    <source>
        <dbReference type="ARBA" id="ARBA00023163"/>
    </source>
</evidence>
<dbReference type="GO" id="GO:0009742">
    <property type="term" value="P:brassinosteroid mediated signaling pathway"/>
    <property type="evidence" value="ECO:0007669"/>
    <property type="project" value="UniProtKB-UniRule"/>
</dbReference>
<accession>K3XG73</accession>
<dbReference type="PANTHER" id="PTHR31506:SF30">
    <property type="entry name" value="PROTEIN BZR1 HOMOLOG 2"/>
    <property type="match status" value="1"/>
</dbReference>
<dbReference type="GO" id="GO:0003700">
    <property type="term" value="F:DNA-binding transcription factor activity"/>
    <property type="evidence" value="ECO:0007669"/>
    <property type="project" value="UniProtKB-UniRule"/>
</dbReference>
<organism evidence="10 11">
    <name type="scientific">Setaria italica</name>
    <name type="common">Foxtail millet</name>
    <name type="synonym">Panicum italicum</name>
    <dbReference type="NCBI Taxonomy" id="4555"/>
    <lineage>
        <taxon>Eukaryota</taxon>
        <taxon>Viridiplantae</taxon>
        <taxon>Streptophyta</taxon>
        <taxon>Embryophyta</taxon>
        <taxon>Tracheophyta</taxon>
        <taxon>Spermatophyta</taxon>
        <taxon>Magnoliopsida</taxon>
        <taxon>Liliopsida</taxon>
        <taxon>Poales</taxon>
        <taxon>Poaceae</taxon>
        <taxon>PACMAD clade</taxon>
        <taxon>Panicoideae</taxon>
        <taxon>Panicodae</taxon>
        <taxon>Paniceae</taxon>
        <taxon>Cenchrinae</taxon>
        <taxon>Setaria</taxon>
    </lineage>
</organism>
<feature type="region of interest" description="Disordered" evidence="8">
    <location>
        <begin position="1"/>
        <end position="93"/>
    </location>
</feature>
<dbReference type="InParanoid" id="K3XG73"/>
<evidence type="ECO:0000256" key="8">
    <source>
        <dbReference type="SAM" id="MobiDB-lite"/>
    </source>
</evidence>
<keyword evidence="6 7" id="KW-0804">Transcription</keyword>
<name>K3XG73_SETIT</name>
<dbReference type="InterPro" id="IPR033264">
    <property type="entry name" value="BZR"/>
</dbReference>
<comment type="similarity">
    <text evidence="1 7">Belongs to the BZR/LAT61 family.</text>
</comment>
<dbReference type="EnsemblPlants" id="KQL04882">
    <property type="protein sequence ID" value="KQL04882"/>
    <property type="gene ID" value="SETIT_000892mg"/>
</dbReference>
<reference evidence="11" key="1">
    <citation type="journal article" date="2012" name="Nat. Biotechnol.">
        <title>Reference genome sequence of the model plant Setaria.</title>
        <authorList>
            <person name="Bennetzen J.L."/>
            <person name="Schmutz J."/>
            <person name="Wang H."/>
            <person name="Percifield R."/>
            <person name="Hawkins J."/>
            <person name="Pontaroli A.C."/>
            <person name="Estep M."/>
            <person name="Feng L."/>
            <person name="Vaughn J.N."/>
            <person name="Grimwood J."/>
            <person name="Jenkins J."/>
            <person name="Barry K."/>
            <person name="Lindquist E."/>
            <person name="Hellsten U."/>
            <person name="Deshpande S."/>
            <person name="Wang X."/>
            <person name="Wu X."/>
            <person name="Mitros T."/>
            <person name="Triplett J."/>
            <person name="Yang X."/>
            <person name="Ye C.Y."/>
            <person name="Mauro-Herrera M."/>
            <person name="Wang L."/>
            <person name="Li P."/>
            <person name="Sharma M."/>
            <person name="Sharma R."/>
            <person name="Ronald P.C."/>
            <person name="Panaud O."/>
            <person name="Kellogg E.A."/>
            <person name="Brutnell T.P."/>
            <person name="Doust A.N."/>
            <person name="Tuskan G.A."/>
            <person name="Rokhsar D."/>
            <person name="Devos K.M."/>
        </authorList>
    </citation>
    <scope>NUCLEOTIDE SEQUENCE [LARGE SCALE GENOMIC DNA]</scope>
    <source>
        <strain evidence="11">cv. Yugu1</strain>
    </source>
</reference>
<reference evidence="10" key="2">
    <citation type="submission" date="2018-08" db="UniProtKB">
        <authorList>
            <consortium name="EnsemblPlants"/>
        </authorList>
    </citation>
    <scope>IDENTIFICATION</scope>
    <source>
        <strain evidence="10">Yugu1</strain>
    </source>
</reference>
<dbReference type="Gramene" id="KQL04882">
    <property type="protein sequence ID" value="KQL04882"/>
    <property type="gene ID" value="SETIT_000892mg"/>
</dbReference>
<dbReference type="GO" id="GO:0006351">
    <property type="term" value="P:DNA-templated transcription"/>
    <property type="evidence" value="ECO:0007669"/>
    <property type="project" value="InterPro"/>
</dbReference>
<dbReference type="Proteomes" id="UP000004995">
    <property type="component" value="Unassembled WGS sequence"/>
</dbReference>
<evidence type="ECO:0000256" key="5">
    <source>
        <dbReference type="ARBA" id="ARBA00023125"/>
    </source>
</evidence>
<dbReference type="InterPro" id="IPR008540">
    <property type="entry name" value="BES1_N"/>
</dbReference>
<evidence type="ECO:0000256" key="7">
    <source>
        <dbReference type="RuleBase" id="RU369040"/>
    </source>
</evidence>
<dbReference type="AlphaFoldDB" id="K3XG73"/>
<dbReference type="HOGENOM" id="CLU_036256_1_0_1"/>
<dbReference type="GO" id="GO:0005634">
    <property type="term" value="C:nucleus"/>
    <property type="evidence" value="ECO:0007669"/>
    <property type="project" value="UniProtKB-SubCell"/>
</dbReference>
<keyword evidence="11" id="KW-1185">Reference proteome</keyword>
<evidence type="ECO:0000313" key="11">
    <source>
        <dbReference type="Proteomes" id="UP000004995"/>
    </source>
</evidence>
<feature type="region of interest" description="Disordered" evidence="8">
    <location>
        <begin position="118"/>
        <end position="150"/>
    </location>
</feature>
<keyword evidence="2" id="KW-0341">Growth regulation</keyword>
<comment type="function">
    <text evidence="7">Functions in brassinosteroid signaling. May function as transcriptional repressor.</text>
</comment>
<dbReference type="EMBL" id="AGNK02002934">
    <property type="status" value="NOT_ANNOTATED_CDS"/>
    <property type="molecule type" value="Genomic_DNA"/>
</dbReference>
<evidence type="ECO:0000259" key="9">
    <source>
        <dbReference type="Pfam" id="PF05687"/>
    </source>
</evidence>
<keyword evidence="3 7" id="KW-1070">Brassinosteroid signaling pathway</keyword>
<evidence type="ECO:0000256" key="1">
    <source>
        <dbReference type="ARBA" id="ARBA00005909"/>
    </source>
</evidence>
<evidence type="ECO:0000256" key="4">
    <source>
        <dbReference type="ARBA" id="ARBA00023015"/>
    </source>
</evidence>
<evidence type="ECO:0000313" key="10">
    <source>
        <dbReference type="EnsemblPlants" id="KQL04882"/>
    </source>
</evidence>
<feature type="region of interest" description="Disordered" evidence="8">
    <location>
        <begin position="325"/>
        <end position="348"/>
    </location>
</feature>
<proteinExistence type="inferred from homology"/>
<sequence length="554" mass="58192">MTIEGGSTRALLPRREDRRRGSGQGDGDGTRREPPHGAPARRPPSPHRTPVTQPRLSPPVVTHPALDGVVTGSHHGTTPISRGLRPPDETPAGIGFARFARTLACSARWQARGYPGNRGALSSASAGREPFKAHATAPLTPPTPRSQRALPFRVIPSRLASRFPPLLGSSLSSSSRFLPTPTRRGPGQSRPVPFPSSASGDHSARLGMASGGGGGGGGGALGVAGAGRMPTWRERENNKRRERRRRAIAAKIFAGLRAHGGYKLPKHCDNNEVLKALCNEAGWVVEPDGTTYRKGSKPQERVDAIGCSVSPSPCSSYQLSPRASYNASPTSSSFPSGASSPFLPPNEMANGIDGNPILPWLKTLSNGTPSKKHPLLPPLLIHGGSISAPVTPPLSSPSARTPRMKTDWDESAVQPPWHGANSPSIVNSTPPSPGRSMAPDPAWLASIQISSTSPNSPTFSLVSTNPFSVFKESISVGGNSSRMCTPGQSGTCSPAIPGMPRPSDVHMMDAVSDEFAFGSSTNGAQQAAGLVRAWEGERIHEDSGSDDLELTLKL</sequence>
<dbReference type="OMA" id="CDEAGWI"/>
<feature type="compositionally biased region" description="Gly residues" evidence="8">
    <location>
        <begin position="209"/>
        <end position="225"/>
    </location>
</feature>
<evidence type="ECO:0000256" key="3">
    <source>
        <dbReference type="ARBA" id="ARBA00022626"/>
    </source>
</evidence>
<dbReference type="FunCoup" id="K3XG73">
    <property type="interactions" value="1702"/>
</dbReference>
<dbReference type="Pfam" id="PF05687">
    <property type="entry name" value="BES1_N"/>
    <property type="match status" value="1"/>
</dbReference>
<protein>
    <recommendedName>
        <fullName evidence="7">Protein BZR1 homolog</fullName>
    </recommendedName>
    <alternativeName>
        <fullName evidence="7">Protein BRASSINAZOLE-RESISTANT 1 homolog</fullName>
    </alternativeName>
</protein>
<comment type="subcellular location">
    <subcellularLocation>
        <location evidence="7">Nucleus</location>
    </subcellularLocation>
</comment>
<keyword evidence="5 7" id="KW-0238">DNA-binding</keyword>
<dbReference type="PANTHER" id="PTHR31506">
    <property type="entry name" value="BES1/BZR1 HOMOLOG PROTEIN 3-RELATED"/>
    <property type="match status" value="1"/>
</dbReference>
<feature type="compositionally biased region" description="Low complexity" evidence="8">
    <location>
        <begin position="170"/>
        <end position="184"/>
    </location>
</feature>
<feature type="region of interest" description="Disordered" evidence="8">
    <location>
        <begin position="410"/>
        <end position="437"/>
    </location>
</feature>
<dbReference type="STRING" id="4555.K3XG73"/>
<feature type="compositionally biased region" description="Low complexity" evidence="8">
    <location>
        <begin position="325"/>
        <end position="341"/>
    </location>
</feature>
<feature type="region of interest" description="Disordered" evidence="8">
    <location>
        <begin position="170"/>
        <end position="243"/>
    </location>
</feature>